<evidence type="ECO:0000313" key="1">
    <source>
        <dbReference type="EMBL" id="PJO75482.1"/>
    </source>
</evidence>
<name>A0A2H9YS55_9GAMM</name>
<protein>
    <submittedName>
        <fullName evidence="1">Uncharacterized protein</fullName>
    </submittedName>
</protein>
<dbReference type="GeneID" id="97176687"/>
<reference evidence="1 2" key="1">
    <citation type="submission" date="2017-11" db="EMBL/GenBank/DDBJ databases">
        <title>Revising the taxonomy of the Acinetobacter lwoffii group: the description of Acinetobacter pseudolwoffii sp. nov. and emended description of Acinetobacter lwoffii.</title>
        <authorList>
            <person name="Nemec A."/>
            <person name="Radolfova-Krizova L."/>
        </authorList>
    </citation>
    <scope>NUCLEOTIDE SEQUENCE [LARGE SCALE GENOMIC DNA]</scope>
    <source>
        <strain evidence="1 2">ANC 5044</strain>
    </source>
</reference>
<dbReference type="EMBL" id="PHRG01000003">
    <property type="protein sequence ID" value="PJO75482.1"/>
    <property type="molecule type" value="Genomic_DNA"/>
</dbReference>
<proteinExistence type="predicted"/>
<gene>
    <name evidence="1" type="ORF">CWI32_08090</name>
</gene>
<dbReference type="RefSeq" id="WP_100535057.1">
    <property type="nucleotide sequence ID" value="NZ_CBDBYO010000017.1"/>
</dbReference>
<dbReference type="AlphaFoldDB" id="A0A2H9YS55"/>
<organism evidence="1 2">
    <name type="scientific">Acinetobacter pseudolwoffii</name>
    <dbReference type="NCBI Taxonomy" id="2053287"/>
    <lineage>
        <taxon>Bacteria</taxon>
        <taxon>Pseudomonadati</taxon>
        <taxon>Pseudomonadota</taxon>
        <taxon>Gammaproteobacteria</taxon>
        <taxon>Moraxellales</taxon>
        <taxon>Moraxellaceae</taxon>
        <taxon>Acinetobacter</taxon>
    </lineage>
</organism>
<accession>A0A2H9YS55</accession>
<comment type="caution">
    <text evidence="1">The sequence shown here is derived from an EMBL/GenBank/DDBJ whole genome shotgun (WGS) entry which is preliminary data.</text>
</comment>
<evidence type="ECO:0000313" key="2">
    <source>
        <dbReference type="Proteomes" id="UP000243446"/>
    </source>
</evidence>
<sequence>MTTDKLIINSEDEALELLGRVLRGEEKLDIRNIEFGDWAKLKIRLTGDDFHSSINATVMKGLLALQDGIYQSYAIAKDMDSTRFLTQQERSDLEIDIEVSEGSSILGVDLQELGEKFITSTVDKMPGEYILIVFILFGLGWASNKAWATYIQAKSSEKITELEGAVKLDEQKQNMLHQLEVLKEANSNALEHAKINQENMKLFTQAIAMNPKLKQIAEVVDDSKETMIRAMANSGAETVEFQGIALETSVAKELVTTPKNKWLPSRLDGVYQIINIDYSNTEAYRIKLKDTSSDFEITAIFEDLTSNNENIDLLTTVANSRLPIRVNMNVSKFGDSYKDATIVSIASLQEEMPD</sequence>
<dbReference type="Proteomes" id="UP000243446">
    <property type="component" value="Unassembled WGS sequence"/>
</dbReference>